<reference evidence="1" key="1">
    <citation type="submission" date="2014-09" db="EMBL/GenBank/DDBJ databases">
        <authorList>
            <person name="Magalhaes I.L.F."/>
            <person name="Oliveira U."/>
            <person name="Santos F.R."/>
            <person name="Vidigal T.H.D.A."/>
            <person name="Brescovit A.D."/>
            <person name="Santos A.J."/>
        </authorList>
    </citation>
    <scope>NUCLEOTIDE SEQUENCE</scope>
    <source>
        <tissue evidence="1">Shoot tissue taken approximately 20 cm above the soil surface</tissue>
    </source>
</reference>
<name>A0A0A9C8D8_ARUDO</name>
<proteinExistence type="predicted"/>
<dbReference type="EMBL" id="GBRH01226054">
    <property type="protein sequence ID" value="JAD71841.1"/>
    <property type="molecule type" value="Transcribed_RNA"/>
</dbReference>
<sequence length="31" mass="3669">MIVIHILNSRHELIKLIARFLYGHTTTTYTL</sequence>
<evidence type="ECO:0000313" key="1">
    <source>
        <dbReference type="EMBL" id="JAD71841.1"/>
    </source>
</evidence>
<protein>
    <submittedName>
        <fullName evidence="1">Uncharacterized protein</fullName>
    </submittedName>
</protein>
<accession>A0A0A9C8D8</accession>
<organism evidence="1">
    <name type="scientific">Arundo donax</name>
    <name type="common">Giant reed</name>
    <name type="synonym">Donax arundinaceus</name>
    <dbReference type="NCBI Taxonomy" id="35708"/>
    <lineage>
        <taxon>Eukaryota</taxon>
        <taxon>Viridiplantae</taxon>
        <taxon>Streptophyta</taxon>
        <taxon>Embryophyta</taxon>
        <taxon>Tracheophyta</taxon>
        <taxon>Spermatophyta</taxon>
        <taxon>Magnoliopsida</taxon>
        <taxon>Liliopsida</taxon>
        <taxon>Poales</taxon>
        <taxon>Poaceae</taxon>
        <taxon>PACMAD clade</taxon>
        <taxon>Arundinoideae</taxon>
        <taxon>Arundineae</taxon>
        <taxon>Arundo</taxon>
    </lineage>
</organism>
<reference evidence="1" key="2">
    <citation type="journal article" date="2015" name="Data Brief">
        <title>Shoot transcriptome of the giant reed, Arundo donax.</title>
        <authorList>
            <person name="Barrero R.A."/>
            <person name="Guerrero F.D."/>
            <person name="Moolhuijzen P."/>
            <person name="Goolsby J.A."/>
            <person name="Tidwell J."/>
            <person name="Bellgard S.E."/>
            <person name="Bellgard M.I."/>
        </authorList>
    </citation>
    <scope>NUCLEOTIDE SEQUENCE</scope>
    <source>
        <tissue evidence="1">Shoot tissue taken approximately 20 cm above the soil surface</tissue>
    </source>
</reference>
<dbReference type="AlphaFoldDB" id="A0A0A9C8D8"/>